<dbReference type="InterPro" id="IPR036640">
    <property type="entry name" value="ABC1_TM_sf"/>
</dbReference>
<comment type="subcellular location">
    <subcellularLocation>
        <location evidence="1">Cell membrane</location>
        <topology evidence="1">Multi-pass membrane protein</topology>
    </subcellularLocation>
</comment>
<dbReference type="SUPFAM" id="SSF52540">
    <property type="entry name" value="P-loop containing nucleoside triphosphate hydrolases"/>
    <property type="match status" value="1"/>
</dbReference>
<name>A0A5N7MK58_9HYPH</name>
<evidence type="ECO:0000313" key="8">
    <source>
        <dbReference type="Proteomes" id="UP000403266"/>
    </source>
</evidence>
<keyword evidence="2 5" id="KW-0812">Transmembrane</keyword>
<dbReference type="PROSITE" id="PS50929">
    <property type="entry name" value="ABC_TM1F"/>
    <property type="match status" value="1"/>
</dbReference>
<proteinExistence type="predicted"/>
<dbReference type="InterPro" id="IPR011527">
    <property type="entry name" value="ABC1_TM_dom"/>
</dbReference>
<feature type="transmembrane region" description="Helical" evidence="5">
    <location>
        <begin position="21"/>
        <end position="39"/>
    </location>
</feature>
<dbReference type="SUPFAM" id="SSF90123">
    <property type="entry name" value="ABC transporter transmembrane region"/>
    <property type="match status" value="1"/>
</dbReference>
<dbReference type="Gene3D" id="1.20.1560.10">
    <property type="entry name" value="ABC transporter type 1, transmembrane domain"/>
    <property type="match status" value="1"/>
</dbReference>
<protein>
    <submittedName>
        <fullName evidence="7">ABC transporter ATP-binding protein</fullName>
    </submittedName>
</protein>
<feature type="transmembrane region" description="Helical" evidence="5">
    <location>
        <begin position="274"/>
        <end position="299"/>
    </location>
</feature>
<dbReference type="GO" id="GO:0005524">
    <property type="term" value="F:ATP binding"/>
    <property type="evidence" value="ECO:0007669"/>
    <property type="project" value="UniProtKB-KW"/>
</dbReference>
<keyword evidence="3 5" id="KW-1133">Transmembrane helix</keyword>
<evidence type="ECO:0000256" key="1">
    <source>
        <dbReference type="ARBA" id="ARBA00004651"/>
    </source>
</evidence>
<sequence length="848" mass="91066">MGVVVERDPLRLAWKTSPFRHFVGFSLLALAGLLILVGFDLVRVVVDRATGGAGGWNAPASFLRIAISPPAGLWPEPIVLFPGVLLGPEAFALASIVGILLIPVLLGLILIGFEWLVVGIGLRMLTKTQSAALDVILKVPSASHDEIAVVTALAARGLARESGVLGSSLLMPVKLGGMIGLACAYVFVMDWHLGATLALVLALGAIVSARRSLLRFDATAARHREGDEAEGVFAELEHRIPALRAHGTAPYERNRVREALVLSHRPVMRWEYRLALAEAATAAVLMIAPLSVLALGAWFSQTRPVTAGTVAACVLAAALAAYGTREVVQWHRLTLRARALLIDLGRGLGPLKLRAALKGRAALPESGALVAQGVSAYDPASGARVSSVNLTLAFPSHVALVGDGDAGPRLLAALMSGQIPPSLGRLTYGGIDLSAADPVERSRRIAFSGNTVLIEGSLRDNLLYGASAPESELDHRLSEAIVVAGLDRLTHARGLSGTIDPAREPKFAAAIVEARRAVQAALAAEQLDRFVDPFSAMRYNRYATIGENLLFGKPIGDSFQEDRLSSHPFVRAILEANELTKPLARMGLSIATSMIEIFSDIPDGSPLFERFSFFSAADRPYFQDLVDRKNEQRRSDQTSRDRGRLIGLALRYNESRHRLGLLEAGLEEQILVARADFARMLPVSLKSSIEFYDEERFCAAASIQDNLLFGRIAADQAGALESVQEVTRRVLTQRGLDGEVSRIGLDTPIDPHGDDLTLSEVAAVDLVRGLVRRSSILVVQRALDGLPGPAADKLVVNLRRALVGRGLILVTPSISPAMDQPPFDAVIHFERGEPVMDRRTRTLEALSA</sequence>
<evidence type="ECO:0000256" key="4">
    <source>
        <dbReference type="ARBA" id="ARBA00023136"/>
    </source>
</evidence>
<dbReference type="GO" id="GO:0140359">
    <property type="term" value="F:ABC-type transporter activity"/>
    <property type="evidence" value="ECO:0007669"/>
    <property type="project" value="InterPro"/>
</dbReference>
<comment type="caution">
    <text evidence="7">The sequence shown here is derived from an EMBL/GenBank/DDBJ whole genome shotgun (WGS) entry which is preliminary data.</text>
</comment>
<keyword evidence="7" id="KW-0547">Nucleotide-binding</keyword>
<evidence type="ECO:0000256" key="3">
    <source>
        <dbReference type="ARBA" id="ARBA00022989"/>
    </source>
</evidence>
<accession>A0A5N7MK58</accession>
<dbReference type="Gene3D" id="3.40.50.300">
    <property type="entry name" value="P-loop containing nucleotide triphosphate hydrolases"/>
    <property type="match status" value="2"/>
</dbReference>
<evidence type="ECO:0000256" key="2">
    <source>
        <dbReference type="ARBA" id="ARBA00022692"/>
    </source>
</evidence>
<dbReference type="Proteomes" id="UP000403266">
    <property type="component" value="Unassembled WGS sequence"/>
</dbReference>
<dbReference type="EMBL" id="VOSK01000069">
    <property type="protein sequence ID" value="MPR27020.1"/>
    <property type="molecule type" value="Genomic_DNA"/>
</dbReference>
<dbReference type="PANTHER" id="PTHR24221">
    <property type="entry name" value="ATP-BINDING CASSETTE SUB-FAMILY B"/>
    <property type="match status" value="1"/>
</dbReference>
<feature type="transmembrane region" description="Helical" evidence="5">
    <location>
        <begin position="90"/>
        <end position="117"/>
    </location>
</feature>
<dbReference type="AlphaFoldDB" id="A0A5N7MK58"/>
<gene>
    <name evidence="7" type="ORF">FS320_17810</name>
</gene>
<keyword evidence="7" id="KW-0067">ATP-binding</keyword>
<feature type="domain" description="ABC transmembrane type-1" evidence="6">
    <location>
        <begin position="22"/>
        <end position="317"/>
    </location>
</feature>
<dbReference type="InterPro" id="IPR039421">
    <property type="entry name" value="Type_1_exporter"/>
</dbReference>
<dbReference type="OrthoDB" id="9760920at2"/>
<organism evidence="7 8">
    <name type="scientific">Microvirga tunisiensis</name>
    <dbReference type="NCBI Taxonomy" id="2108360"/>
    <lineage>
        <taxon>Bacteria</taxon>
        <taxon>Pseudomonadati</taxon>
        <taxon>Pseudomonadota</taxon>
        <taxon>Alphaproteobacteria</taxon>
        <taxon>Hyphomicrobiales</taxon>
        <taxon>Methylobacteriaceae</taxon>
        <taxon>Microvirga</taxon>
    </lineage>
</organism>
<dbReference type="RefSeq" id="WP_152713168.1">
    <property type="nucleotide sequence ID" value="NZ_VOSJ01000069.1"/>
</dbReference>
<evidence type="ECO:0000256" key="5">
    <source>
        <dbReference type="SAM" id="Phobius"/>
    </source>
</evidence>
<dbReference type="GO" id="GO:0005886">
    <property type="term" value="C:plasma membrane"/>
    <property type="evidence" value="ECO:0007669"/>
    <property type="project" value="UniProtKB-SubCell"/>
</dbReference>
<evidence type="ECO:0000313" key="7">
    <source>
        <dbReference type="EMBL" id="MPR27020.1"/>
    </source>
</evidence>
<reference evidence="7 8" key="1">
    <citation type="journal article" date="2019" name="Syst. Appl. Microbiol.">
        <title>Microvirga tunisiensis sp. nov., a root nodule symbiotic bacterium isolated from Lupinus micranthus and L. luteus grown in Northern Tunisia.</title>
        <authorList>
            <person name="Msaddak A."/>
            <person name="Rejili M."/>
            <person name="Duran D."/>
            <person name="Mars M."/>
            <person name="Palacios J.M."/>
            <person name="Ruiz-Argueso T."/>
            <person name="Rey L."/>
            <person name="Imperial J."/>
        </authorList>
    </citation>
    <scope>NUCLEOTIDE SEQUENCE [LARGE SCALE GENOMIC DNA]</scope>
    <source>
        <strain evidence="7 8">Lmie10</strain>
    </source>
</reference>
<evidence type="ECO:0000259" key="6">
    <source>
        <dbReference type="PROSITE" id="PS50929"/>
    </source>
</evidence>
<dbReference type="PANTHER" id="PTHR24221:SF654">
    <property type="entry name" value="ATP-BINDING CASSETTE SUB-FAMILY B MEMBER 6"/>
    <property type="match status" value="1"/>
</dbReference>
<dbReference type="InterPro" id="IPR027417">
    <property type="entry name" value="P-loop_NTPase"/>
</dbReference>
<keyword evidence="4 5" id="KW-0472">Membrane</keyword>
<keyword evidence="8" id="KW-1185">Reference proteome</keyword>
<feature type="transmembrane region" description="Helical" evidence="5">
    <location>
        <begin position="164"/>
        <end position="187"/>
    </location>
</feature>
<feature type="transmembrane region" description="Helical" evidence="5">
    <location>
        <begin position="193"/>
        <end position="214"/>
    </location>
</feature>